<evidence type="ECO:0000313" key="3">
    <source>
        <dbReference type="Proteomes" id="UP000801492"/>
    </source>
</evidence>
<gene>
    <name evidence="2" type="ORF">ILUMI_01186</name>
</gene>
<keyword evidence="3" id="KW-1185">Reference proteome</keyword>
<dbReference type="InterPro" id="IPR039986">
    <property type="entry name" value="CFAP210"/>
</dbReference>
<dbReference type="PANTHER" id="PTHR28663:SF1">
    <property type="entry name" value="CILIA- AND FLAGELLA- ASSOCIATED PROTEIN 210"/>
    <property type="match status" value="1"/>
</dbReference>
<evidence type="ECO:0000313" key="2">
    <source>
        <dbReference type="EMBL" id="KAF2904984.1"/>
    </source>
</evidence>
<dbReference type="GO" id="GO:0005879">
    <property type="term" value="C:axonemal microtubule"/>
    <property type="evidence" value="ECO:0007669"/>
    <property type="project" value="TreeGrafter"/>
</dbReference>
<proteinExistence type="predicted"/>
<organism evidence="2 3">
    <name type="scientific">Ignelater luminosus</name>
    <name type="common">Cucubano</name>
    <name type="synonym">Pyrophorus luminosus</name>
    <dbReference type="NCBI Taxonomy" id="2038154"/>
    <lineage>
        <taxon>Eukaryota</taxon>
        <taxon>Metazoa</taxon>
        <taxon>Ecdysozoa</taxon>
        <taxon>Arthropoda</taxon>
        <taxon>Hexapoda</taxon>
        <taxon>Insecta</taxon>
        <taxon>Pterygota</taxon>
        <taxon>Neoptera</taxon>
        <taxon>Endopterygota</taxon>
        <taxon>Coleoptera</taxon>
        <taxon>Polyphaga</taxon>
        <taxon>Elateriformia</taxon>
        <taxon>Elateroidea</taxon>
        <taxon>Elateridae</taxon>
        <taxon>Agrypninae</taxon>
        <taxon>Pyrophorini</taxon>
        <taxon>Ignelater</taxon>
    </lineage>
</organism>
<name>A0A8K0DIZ2_IGNLU</name>
<dbReference type="Proteomes" id="UP000801492">
    <property type="component" value="Unassembled WGS sequence"/>
</dbReference>
<accession>A0A8K0DIZ2</accession>
<feature type="coiled-coil region" evidence="1">
    <location>
        <begin position="282"/>
        <end position="370"/>
    </location>
</feature>
<sequence length="507" mass="61393">METRWYLFPGQRLDNTRIEDRGHALHVTKNAWGKITAHLDRKRLIQEAIEKEQAHKRALKEGSEAMTKDWDNSVENIRKRKEEERQARLLKDEEDKMQRFLEMRGEQEAIRQKFIDDTTKSIYISKGFPKVLTSALISSEVMYEREKQIEMQKHLNDHEVEVEAKFAQKVKEAAEQEKAENLEKEKKTREKNIEFKKLYMKEMLEHKALNKKIREDKIAKEREDAVNAAEEFEKIKKIEFEEDREKKALVKKDFLEFRERLAREKKLAEMEDKEQDLVIDIYSKAKHKIQCLRKKKEREMHEAMLARLEIASKKLVSDAKEKAENEERILRKAVAEKDQEEIAKLEAKEAQRQQLIKDRHEDRRRFLQREENLRFEEEEKKKWAMVNRFKNTEVIAKYEQDKKEKAWKEIVEYRKELFEQMAEKEEEKRKVEKEKIAYEENDVAKINDEDRRFFAYAEECLEYARNRRRDTSFVERVIREYKQFNKLPMPIVKICKDINSNDKSQNK</sequence>
<dbReference type="OrthoDB" id="331765at2759"/>
<evidence type="ECO:0000256" key="1">
    <source>
        <dbReference type="SAM" id="Coils"/>
    </source>
</evidence>
<dbReference type="PANTHER" id="PTHR28663">
    <property type="entry name" value="COILED-COIL DOMAIN-CONTAINING PROTEIN 173"/>
    <property type="match status" value="1"/>
</dbReference>
<evidence type="ECO:0008006" key="4">
    <source>
        <dbReference type="Google" id="ProtNLM"/>
    </source>
</evidence>
<feature type="coiled-coil region" evidence="1">
    <location>
        <begin position="164"/>
        <end position="192"/>
    </location>
</feature>
<reference evidence="2" key="1">
    <citation type="submission" date="2019-08" db="EMBL/GenBank/DDBJ databases">
        <title>The genome of the North American firefly Photinus pyralis.</title>
        <authorList>
            <consortium name="Photinus pyralis genome working group"/>
            <person name="Fallon T.R."/>
            <person name="Sander Lower S.E."/>
            <person name="Weng J.-K."/>
        </authorList>
    </citation>
    <scope>NUCLEOTIDE SEQUENCE</scope>
    <source>
        <strain evidence="2">TRF0915ILg1</strain>
        <tissue evidence="2">Whole body</tissue>
    </source>
</reference>
<dbReference type="AlphaFoldDB" id="A0A8K0DIZ2"/>
<protein>
    <recommendedName>
        <fullName evidence="4">Trichohyalin-plectin-homology domain-containing protein</fullName>
    </recommendedName>
</protein>
<feature type="coiled-coil region" evidence="1">
    <location>
        <begin position="410"/>
        <end position="442"/>
    </location>
</feature>
<dbReference type="EMBL" id="VTPC01000628">
    <property type="protein sequence ID" value="KAF2904984.1"/>
    <property type="molecule type" value="Genomic_DNA"/>
</dbReference>
<keyword evidence="1" id="KW-0175">Coiled coil</keyword>
<comment type="caution">
    <text evidence="2">The sequence shown here is derived from an EMBL/GenBank/DDBJ whole genome shotgun (WGS) entry which is preliminary data.</text>
</comment>